<proteinExistence type="predicted"/>
<protein>
    <submittedName>
        <fullName evidence="2">Uncharacterized protein</fullName>
    </submittedName>
</protein>
<gene>
    <name evidence="2" type="ORF">GGD41_000484</name>
</gene>
<reference evidence="2 3" key="1">
    <citation type="submission" date="2020-07" db="EMBL/GenBank/DDBJ databases">
        <title>Exploring microbial biodiversity for novel pathways involved in the catabolism of aromatic compounds derived from lignin.</title>
        <authorList>
            <person name="Elkins J."/>
        </authorList>
    </citation>
    <scope>NUCLEOTIDE SEQUENCE [LARGE SCALE GENOMIC DNA]</scope>
    <source>
        <strain evidence="2 3">H2C3B</strain>
    </source>
</reference>
<evidence type="ECO:0000313" key="3">
    <source>
        <dbReference type="Proteomes" id="UP000572540"/>
    </source>
</evidence>
<sequence length="104" mass="12045">MKEGKAEDVLEGLSTKVEFLFSHCHDPMARERTGVPVRSERKRQLIRVGSNRTQPNRQRDYGLSGNCAELPVQAKPRKRCRGDRYGRENARETMPRKARCMLNM</sequence>
<feature type="region of interest" description="Disordered" evidence="1">
    <location>
        <begin position="46"/>
        <end position="65"/>
    </location>
</feature>
<dbReference type="EMBL" id="JACCAU010000001">
    <property type="protein sequence ID" value="NYH13256.1"/>
    <property type="molecule type" value="Genomic_DNA"/>
</dbReference>
<comment type="caution">
    <text evidence="2">The sequence shown here is derived from an EMBL/GenBank/DDBJ whole genome shotgun (WGS) entry which is preliminary data.</text>
</comment>
<organism evidence="2 3">
    <name type="scientific">Paraburkholderia bryophila</name>
    <dbReference type="NCBI Taxonomy" id="420952"/>
    <lineage>
        <taxon>Bacteria</taxon>
        <taxon>Pseudomonadati</taxon>
        <taxon>Pseudomonadota</taxon>
        <taxon>Betaproteobacteria</taxon>
        <taxon>Burkholderiales</taxon>
        <taxon>Burkholderiaceae</taxon>
        <taxon>Paraburkholderia</taxon>
    </lineage>
</organism>
<dbReference type="AlphaFoldDB" id="A0A7Y9W2V3"/>
<evidence type="ECO:0000313" key="2">
    <source>
        <dbReference type="EMBL" id="NYH13256.1"/>
    </source>
</evidence>
<dbReference type="Proteomes" id="UP000572540">
    <property type="component" value="Unassembled WGS sequence"/>
</dbReference>
<accession>A0A7Y9W2V3</accession>
<evidence type="ECO:0000256" key="1">
    <source>
        <dbReference type="SAM" id="MobiDB-lite"/>
    </source>
</evidence>
<name>A0A7Y9W2V3_9BURK</name>